<feature type="transmembrane region" description="Helical" evidence="1">
    <location>
        <begin position="385"/>
        <end position="406"/>
    </location>
</feature>
<sequence length="447" mass="51254">MKSLKKFDYGIMFFLLFLSVFLSKKSYPFIGTADGFKRLWIAAHSEIESTFSVLPPLQSYIFRAFLFMTGDIWFYTILQSFLFYLCTYISIKFIFRNSLTAISSLILLISFPVFSIFPLILTDSSIIYAFIAIFPALVCFCNNNIGAKKYLGYAILFFVTTAIFGFRFNSVIVAPVMLCVIFLYHKQKLYIPLSIILASIVFTSLINKDVRKDYKPEALGMAWELVSLARNNPNEEFIHKLDFCGDTKAALTRFNPMALNSIFWDANPPLPVECIVSDEGSEKVKQSYSLAWKNNFSEIFKVKLGMWSNIFGISQPLMQIEHGINSVEKNAIEWGAKDNEDNTQIRYYFSKAGNETRNITLRPVVSFVLLGMSILLILFFNKKAFIPTVIMSSFSLFYYCGFMISAQSMEFRYFAPSFFINCLITVSSIVYISGHLMKKKILKYQSV</sequence>
<keyword evidence="1" id="KW-0472">Membrane</keyword>
<keyword evidence="1" id="KW-0812">Transmembrane</keyword>
<feature type="transmembrane region" description="Helical" evidence="1">
    <location>
        <begin position="418"/>
        <end position="437"/>
    </location>
</feature>
<feature type="transmembrane region" description="Helical" evidence="1">
    <location>
        <begin position="150"/>
        <end position="183"/>
    </location>
</feature>
<dbReference type="RefSeq" id="WP_125124215.1">
    <property type="nucleotide sequence ID" value="NZ_AP025334.1"/>
</dbReference>
<keyword evidence="3" id="KW-1185">Reference proteome</keyword>
<organism evidence="2 3">
    <name type="scientific">Phytobacter diazotrophicus</name>
    <dbReference type="NCBI Taxonomy" id="395631"/>
    <lineage>
        <taxon>Bacteria</taxon>
        <taxon>Pseudomonadati</taxon>
        <taxon>Pseudomonadota</taxon>
        <taxon>Gammaproteobacteria</taxon>
        <taxon>Enterobacterales</taxon>
        <taxon>Enterobacteriaceae</taxon>
        <taxon>Phytobacter</taxon>
    </lineage>
</organism>
<proteinExistence type="predicted"/>
<evidence type="ECO:0000256" key="1">
    <source>
        <dbReference type="SAM" id="Phobius"/>
    </source>
</evidence>
<reference evidence="2 3" key="1">
    <citation type="submission" date="2021-12" db="EMBL/GenBank/DDBJ databases">
        <title>Complete genome sequence of Phytobacter diazotrophicus TA9734.</title>
        <authorList>
            <person name="Kubota H."/>
            <person name="Nakayama Y."/>
            <person name="Ariyoshi T."/>
        </authorList>
    </citation>
    <scope>NUCLEOTIDE SEQUENCE [LARGE SCALE GENOMIC DNA]</scope>
    <source>
        <strain evidence="2 3">TA9734</strain>
    </source>
</reference>
<feature type="transmembrane region" description="Helical" evidence="1">
    <location>
        <begin position="126"/>
        <end position="143"/>
    </location>
</feature>
<feature type="transmembrane region" description="Helical" evidence="1">
    <location>
        <begin position="189"/>
        <end position="206"/>
    </location>
</feature>
<gene>
    <name evidence="2" type="ORF">PDTA9734_17340</name>
</gene>
<dbReference type="Proteomes" id="UP001320460">
    <property type="component" value="Chromosome"/>
</dbReference>
<keyword evidence="1" id="KW-1133">Transmembrane helix</keyword>
<evidence type="ECO:0000313" key="2">
    <source>
        <dbReference type="EMBL" id="BDD50247.1"/>
    </source>
</evidence>
<evidence type="ECO:0000313" key="3">
    <source>
        <dbReference type="Proteomes" id="UP001320460"/>
    </source>
</evidence>
<name>A0ABM7VT09_9ENTR</name>
<feature type="transmembrane region" description="Helical" evidence="1">
    <location>
        <begin position="98"/>
        <end position="120"/>
    </location>
</feature>
<feature type="transmembrane region" description="Helical" evidence="1">
    <location>
        <begin position="359"/>
        <end position="379"/>
    </location>
</feature>
<protein>
    <recommendedName>
        <fullName evidence="4">Glycosyltransferase RgtA/B/C/D-like domain-containing protein</fullName>
    </recommendedName>
</protein>
<dbReference type="EMBL" id="AP025334">
    <property type="protein sequence ID" value="BDD50247.1"/>
    <property type="molecule type" value="Genomic_DNA"/>
</dbReference>
<evidence type="ECO:0008006" key="4">
    <source>
        <dbReference type="Google" id="ProtNLM"/>
    </source>
</evidence>
<feature type="transmembrane region" description="Helical" evidence="1">
    <location>
        <begin position="72"/>
        <end position="91"/>
    </location>
</feature>
<accession>A0ABM7VT09</accession>